<feature type="domain" description="HTH lysR-type" evidence="5">
    <location>
        <begin position="1"/>
        <end position="58"/>
    </location>
</feature>
<proteinExistence type="inferred from homology"/>
<dbReference type="Gene3D" id="3.40.190.10">
    <property type="entry name" value="Periplasmic binding protein-like II"/>
    <property type="match status" value="2"/>
</dbReference>
<keyword evidence="4" id="KW-0804">Transcription</keyword>
<dbReference type="CDD" id="cd08414">
    <property type="entry name" value="PBP2_LTTR_aromatics_like"/>
    <property type="match status" value="1"/>
</dbReference>
<dbReference type="Pfam" id="PF03466">
    <property type="entry name" value="LysR_substrate"/>
    <property type="match status" value="1"/>
</dbReference>
<reference evidence="9 10" key="2">
    <citation type="submission" date="2019-12" db="EMBL/GenBank/DDBJ databases">
        <title>Draft genome sequence of Pseudomonas otitidis recovered from a chicken carcass.</title>
        <authorList>
            <person name="Vieira T.R."/>
            <person name="Oliviera E.F.C."/>
            <person name="Silva N.M.V."/>
            <person name="Sambrano G.E."/>
            <person name="Cibulski S.P."/>
            <person name="Cardoso M.R.I."/>
        </authorList>
    </citation>
    <scope>NUCLEOTIDE SEQUENCE [LARGE SCALE GENOMIC DNA]</scope>
    <source>
        <strain evidence="9 10">25_K</strain>
    </source>
</reference>
<evidence type="ECO:0000256" key="3">
    <source>
        <dbReference type="ARBA" id="ARBA00023125"/>
    </source>
</evidence>
<evidence type="ECO:0000313" key="7">
    <source>
        <dbReference type="EMBL" id="BCA27141.1"/>
    </source>
</evidence>
<keyword evidence="13" id="KW-1185">Reference proteome</keyword>
<evidence type="ECO:0000313" key="6">
    <source>
        <dbReference type="EMBL" id="BBT15017.1"/>
    </source>
</evidence>
<evidence type="ECO:0000313" key="13">
    <source>
        <dbReference type="Proteomes" id="UP001273935"/>
    </source>
</evidence>
<dbReference type="InterPro" id="IPR000847">
    <property type="entry name" value="LysR_HTH_N"/>
</dbReference>
<dbReference type="GO" id="GO:0003677">
    <property type="term" value="F:DNA binding"/>
    <property type="evidence" value="ECO:0007669"/>
    <property type="project" value="UniProtKB-KW"/>
</dbReference>
<dbReference type="GO" id="GO:0032993">
    <property type="term" value="C:protein-DNA complex"/>
    <property type="evidence" value="ECO:0007669"/>
    <property type="project" value="TreeGrafter"/>
</dbReference>
<evidence type="ECO:0000313" key="11">
    <source>
        <dbReference type="Proteomes" id="UP000501237"/>
    </source>
</evidence>
<evidence type="ECO:0000259" key="5">
    <source>
        <dbReference type="PROSITE" id="PS50931"/>
    </source>
</evidence>
<evidence type="ECO:0000256" key="1">
    <source>
        <dbReference type="ARBA" id="ARBA00009437"/>
    </source>
</evidence>
<dbReference type="Proteomes" id="UP000515591">
    <property type="component" value="Chromosome"/>
</dbReference>
<dbReference type="GO" id="GO:0003700">
    <property type="term" value="F:DNA-binding transcription factor activity"/>
    <property type="evidence" value="ECO:0007669"/>
    <property type="project" value="InterPro"/>
</dbReference>
<dbReference type="Proteomes" id="UP001273935">
    <property type="component" value="Unassembled WGS sequence"/>
</dbReference>
<dbReference type="EMBL" id="AP022213">
    <property type="protein sequence ID" value="BBT15017.1"/>
    <property type="molecule type" value="Genomic_DNA"/>
</dbReference>
<gene>
    <name evidence="9" type="ORF">GO594_15995</name>
    <name evidence="7" type="ORF">PtoMrB4_11180</name>
    <name evidence="8" type="ORF">R0G64_05845</name>
    <name evidence="6" type="ORF">WP8S17C03_10660</name>
</gene>
<dbReference type="Proteomes" id="UP000461288">
    <property type="component" value="Unassembled WGS sequence"/>
</dbReference>
<dbReference type="PANTHER" id="PTHR30346:SF0">
    <property type="entry name" value="HCA OPERON TRANSCRIPTIONAL ACTIVATOR HCAR"/>
    <property type="match status" value="1"/>
</dbReference>
<dbReference type="RefSeq" id="WP_082078230.1">
    <property type="nucleotide sequence ID" value="NZ_AP022213.1"/>
</dbReference>
<dbReference type="GeneID" id="57396332"/>
<reference evidence="7 11" key="3">
    <citation type="journal article" date="2020" name="Microbiol. Resour. Announc.">
        <title>Complete genome sequence of Pseudomonas otitidis strain MrB4, isolated from Lake Biwa in Japan.</title>
        <authorList>
            <person name="Miyazaki K."/>
            <person name="Hase E."/>
            <person name="Maruya T."/>
        </authorList>
    </citation>
    <scope>NUCLEOTIDE SEQUENCE [LARGE SCALE GENOMIC DNA]</scope>
    <source>
        <strain evidence="7 11">MrB4</strain>
    </source>
</reference>
<evidence type="ECO:0000313" key="8">
    <source>
        <dbReference type="EMBL" id="MDV3438957.1"/>
    </source>
</evidence>
<evidence type="ECO:0000256" key="2">
    <source>
        <dbReference type="ARBA" id="ARBA00023015"/>
    </source>
</evidence>
<dbReference type="KEGG" id="poj:PtoMrB4_11180"/>
<dbReference type="FunFam" id="1.10.10.10:FF:000001">
    <property type="entry name" value="LysR family transcriptional regulator"/>
    <property type="match status" value="1"/>
</dbReference>
<reference evidence="6 12" key="1">
    <citation type="submission" date="2019-12" db="EMBL/GenBank/DDBJ databases">
        <title>complete genome sequences of Pseudomonas otitidis str. WP8-S17-CRE-03 isolated from wastewater treatment plant effluent.</title>
        <authorList>
            <person name="Sekizuka T."/>
            <person name="Itokawa K."/>
            <person name="Yatsu K."/>
            <person name="Inamine Y."/>
            <person name="Kuroda M."/>
        </authorList>
    </citation>
    <scope>NUCLEOTIDE SEQUENCE [LARGE SCALE GENOMIC DNA]</scope>
    <source>
        <strain evidence="6 12">WP8-S17-CRE-03</strain>
    </source>
</reference>
<dbReference type="EMBL" id="AP022642">
    <property type="protein sequence ID" value="BCA27141.1"/>
    <property type="molecule type" value="Genomic_DNA"/>
</dbReference>
<organism evidence="9 10">
    <name type="scientific">Metapseudomonas otitidis</name>
    <dbReference type="NCBI Taxonomy" id="319939"/>
    <lineage>
        <taxon>Bacteria</taxon>
        <taxon>Pseudomonadati</taxon>
        <taxon>Pseudomonadota</taxon>
        <taxon>Gammaproteobacteria</taxon>
        <taxon>Pseudomonadales</taxon>
        <taxon>Pseudomonadaceae</taxon>
        <taxon>Metapseudomonas</taxon>
    </lineage>
</organism>
<reference evidence="8 13" key="4">
    <citation type="submission" date="2023-10" db="EMBL/GenBank/DDBJ databases">
        <title>Pseudomonas otitidis isolated from a paediatric patient with cystic fibrosis in Chile.</title>
        <authorList>
            <person name="Amsteins-Romero L."/>
            <person name="Opazo-Capurro A."/>
            <person name="Matus-Kohler M."/>
            <person name="Gonzalez-Rocha G."/>
        </authorList>
    </citation>
    <scope>NUCLEOTIDE SEQUENCE [LARGE SCALE GENOMIC DNA]</scope>
    <source>
        <strain evidence="8 13">P-714</strain>
    </source>
</reference>
<dbReference type="PRINTS" id="PR00039">
    <property type="entry name" value="HTHLYSR"/>
</dbReference>
<sequence length="337" mass="37452">MELRHLRYFLAVAEELNFTRAAARLHIEQSPLSRAIKELESELGIQLFERNPRGVQLTWAGSVFLDNAKRIFAALEQARMDMRGVALGFRGTLRIAVSDGIAPNRLADLLARCRQEEPELGIRLFEVSYAQQVKGLLEHHYDLGFARIDAAGSGLQAQPVWSDPLVAALPARHPLLSHRRIPLQELVRHPLILSHSEVHEGQFQQISRLLRAHLSEDEAARLDIAEQYISRETMQALVAAGYGVALVSGTERSDLAGSEIVTRALSLPDSELTTYLLRPAGEPSAHLSRFLERVAQTCRRTEEPSPQGLFDSLRPLAPLTRLRPMGLPQAHGSLSVS</sequence>
<dbReference type="PANTHER" id="PTHR30346">
    <property type="entry name" value="TRANSCRIPTIONAL DUAL REGULATOR HCAR-RELATED"/>
    <property type="match status" value="1"/>
</dbReference>
<dbReference type="EMBL" id="JAWJUL010000015">
    <property type="protein sequence ID" value="MDV3438957.1"/>
    <property type="molecule type" value="Genomic_DNA"/>
</dbReference>
<name>A0A1I0UQE8_9GAMM</name>
<dbReference type="InterPro" id="IPR036390">
    <property type="entry name" value="WH_DNA-bd_sf"/>
</dbReference>
<dbReference type="STRING" id="319939.SAMN05216263_120112"/>
<dbReference type="Proteomes" id="UP000501237">
    <property type="component" value="Chromosome"/>
</dbReference>
<protein>
    <submittedName>
        <fullName evidence="9">LysR family transcriptional regulator</fullName>
    </submittedName>
</protein>
<evidence type="ECO:0000256" key="4">
    <source>
        <dbReference type="ARBA" id="ARBA00023163"/>
    </source>
</evidence>
<keyword evidence="3" id="KW-0238">DNA-binding</keyword>
<accession>A0A1I0UQE8</accession>
<dbReference type="EMBL" id="WTFN01000037">
    <property type="protein sequence ID" value="MWK57485.1"/>
    <property type="molecule type" value="Genomic_DNA"/>
</dbReference>
<dbReference type="InterPro" id="IPR036388">
    <property type="entry name" value="WH-like_DNA-bd_sf"/>
</dbReference>
<dbReference type="Gene3D" id="1.10.10.10">
    <property type="entry name" value="Winged helix-like DNA-binding domain superfamily/Winged helix DNA-binding domain"/>
    <property type="match status" value="1"/>
</dbReference>
<dbReference type="InterPro" id="IPR005119">
    <property type="entry name" value="LysR_subst-bd"/>
</dbReference>
<evidence type="ECO:0000313" key="10">
    <source>
        <dbReference type="Proteomes" id="UP000461288"/>
    </source>
</evidence>
<dbReference type="Pfam" id="PF00126">
    <property type="entry name" value="HTH_1"/>
    <property type="match status" value="1"/>
</dbReference>
<comment type="similarity">
    <text evidence="1">Belongs to the LysR transcriptional regulatory family.</text>
</comment>
<dbReference type="SUPFAM" id="SSF53850">
    <property type="entry name" value="Periplasmic binding protein-like II"/>
    <property type="match status" value="1"/>
</dbReference>
<dbReference type="PROSITE" id="PS50931">
    <property type="entry name" value="HTH_LYSR"/>
    <property type="match status" value="1"/>
</dbReference>
<keyword evidence="2" id="KW-0805">Transcription regulation</keyword>
<evidence type="ECO:0000313" key="9">
    <source>
        <dbReference type="EMBL" id="MWK57485.1"/>
    </source>
</evidence>
<dbReference type="AlphaFoldDB" id="A0A1I0UQE8"/>
<dbReference type="SUPFAM" id="SSF46785">
    <property type="entry name" value="Winged helix' DNA-binding domain"/>
    <property type="match status" value="1"/>
</dbReference>
<evidence type="ECO:0000313" key="12">
    <source>
        <dbReference type="Proteomes" id="UP000515591"/>
    </source>
</evidence>